<dbReference type="STRING" id="1993.SAMN04489713_11768"/>
<evidence type="ECO:0008006" key="3">
    <source>
        <dbReference type="Google" id="ProtNLM"/>
    </source>
</evidence>
<sequence>MARQLLRADGLKKGNPANLARQIYDWEKGQNYPRDWAHAYAKAFKLDPSDLFSTGPGKEASSTYDPHHDFEDDEVKRRALLGILATTAAAAPVTQLGYDAERLRAILTGTLTTGATTRDADAWEQVVYDYAREAGFVPPRQVLPEMLADLAELDLLISRATSAARPRLVNAAAHLSMFTAISLIGLGDVRSARRWWRTAIRAADESGDPDFGALARGRHGVLALVDEGNEPFVLHTADQAIALAGKTPGAGSAGAHSARAQALAKMGRHAEAQAALEDLQRAFDRLPDGVRDNQDSVLGWSVQRLHHTAAYVHTHTGEHDRAHRAQDDALASYTSKSVLGPAQVEMYRATTLIQEGDTDTGAQHVMKVLEGLPAGHRRTHTVRKNAVTALIQTSSKDARRPAVRDAYARLATAAH</sequence>
<protein>
    <recommendedName>
        <fullName evidence="3">XRE family transcriptional regulator</fullName>
    </recommendedName>
</protein>
<dbReference type="Proteomes" id="UP000183413">
    <property type="component" value="Unassembled WGS sequence"/>
</dbReference>
<dbReference type="AlphaFoldDB" id="A0A1I5SXT7"/>
<accession>A0A1I5SXT7</accession>
<dbReference type="InterPro" id="IPR011990">
    <property type="entry name" value="TPR-like_helical_dom_sf"/>
</dbReference>
<dbReference type="Gene3D" id="1.25.40.10">
    <property type="entry name" value="Tetratricopeptide repeat domain"/>
    <property type="match status" value="1"/>
</dbReference>
<dbReference type="SUPFAM" id="SSF48452">
    <property type="entry name" value="TPR-like"/>
    <property type="match status" value="1"/>
</dbReference>
<dbReference type="InParanoid" id="A0A1I5SXT7"/>
<evidence type="ECO:0000313" key="1">
    <source>
        <dbReference type="EMBL" id="SFP75560.1"/>
    </source>
</evidence>
<dbReference type="RefSeq" id="WP_075023854.1">
    <property type="nucleotide sequence ID" value="NZ_FOVH01000017.1"/>
</dbReference>
<keyword evidence="2" id="KW-1185">Reference proteome</keyword>
<proteinExistence type="predicted"/>
<dbReference type="EMBL" id="FOVH01000017">
    <property type="protein sequence ID" value="SFP75560.1"/>
    <property type="molecule type" value="Genomic_DNA"/>
</dbReference>
<name>A0A1I5SXT7_9ACTN</name>
<reference evidence="1 2" key="1">
    <citation type="submission" date="2016-10" db="EMBL/GenBank/DDBJ databases">
        <authorList>
            <person name="de Groot N.N."/>
        </authorList>
    </citation>
    <scope>NUCLEOTIDE SEQUENCE [LARGE SCALE GENOMIC DNA]</scope>
    <source>
        <strain evidence="1 2">DSM 43067</strain>
    </source>
</reference>
<gene>
    <name evidence="1" type="ORF">SAMN04489713_11768</name>
</gene>
<evidence type="ECO:0000313" key="2">
    <source>
        <dbReference type="Proteomes" id="UP000183413"/>
    </source>
</evidence>
<organism evidence="1 2">
    <name type="scientific">Actinomadura madurae</name>
    <dbReference type="NCBI Taxonomy" id="1993"/>
    <lineage>
        <taxon>Bacteria</taxon>
        <taxon>Bacillati</taxon>
        <taxon>Actinomycetota</taxon>
        <taxon>Actinomycetes</taxon>
        <taxon>Streptosporangiales</taxon>
        <taxon>Thermomonosporaceae</taxon>
        <taxon>Actinomadura</taxon>
    </lineage>
</organism>